<dbReference type="InterPro" id="IPR011009">
    <property type="entry name" value="Kinase-like_dom_sf"/>
</dbReference>
<gene>
    <name evidence="8" type="ORF">N4264_00270</name>
</gene>
<dbReference type="Proteomes" id="UP001064632">
    <property type="component" value="Chromosome"/>
</dbReference>
<evidence type="ECO:0000256" key="1">
    <source>
        <dbReference type="ARBA" id="ARBA00022679"/>
    </source>
</evidence>
<dbReference type="InterPro" id="IPR008271">
    <property type="entry name" value="Ser/Thr_kinase_AS"/>
</dbReference>
<organism evidence="8 9">
    <name type="scientific">Tahibacter amnicola</name>
    <dbReference type="NCBI Taxonomy" id="2976241"/>
    <lineage>
        <taxon>Bacteria</taxon>
        <taxon>Pseudomonadati</taxon>
        <taxon>Pseudomonadota</taxon>
        <taxon>Gammaproteobacteria</taxon>
        <taxon>Lysobacterales</taxon>
        <taxon>Rhodanobacteraceae</taxon>
        <taxon>Tahibacter</taxon>
    </lineage>
</organism>
<evidence type="ECO:0000313" key="9">
    <source>
        <dbReference type="Proteomes" id="UP001064632"/>
    </source>
</evidence>
<sequence>MGEQERWAHVRVLFDQAVELSGPARDDFIRIHCNSDLALEAELRALLDADVGTQDAHGLRHATPANYAAIADRTDEAAIHARIGQQLGAYRLESVLGVGGMGAVYRAVRTDGQFDRAVAIKLIRRALAAADLMARFAVERAVLAQLDHPHIARLLDAGMSAAGEPYLVLELVDGTPLHSYCDTHQLDIDARLDLFLSVAGAVEHAHQRLVVHRDLKPSNILVTTDGQAKLLDFGIAKLLQAGTATSHDTAATAERLLTPDYASPEQLRGEAVTTVTDVYLLGIVLYELLTGHRLCQERSHSLYEREQWLATGAIVRPSQRVLAADDADAVAARRGLSPARLSRRLRGDLDAIVLKALRPEAGQRYASVAAMADDLRAHRQARPVLARRGGWRYRAARFLRRHALASALAAATAAALVLGLGTALWQAENARREAVTSRQAVAFLVEAFRLSDPENTRGDTVTAQEILQRGAERIGRSLQEAPQARFTLQMALAESFLGLGLPKQAIPLAADAVALQESLPGQDATELGRALVLLDVARGNAGEPRDNLALADRALALEYPDTEAGQEQLVRAQMHKATRLASLTRYDDAEPLYRAAFQRQLALRGKRNPEDLITFSALLNGTGRSREAETFLREAVATLRADPDPHPHALASTLASLGTNLTRQQRAEESVPLYEEALALKTAVFGEKHPSTLITMGNLGRVMVDLERPEAEALLRKAIALSTEVRGAGHPNTAASQAALARFLADSGRAAEALPLWMAALASAEKAFGSRDGATGISAVGLGRAYLALGRAGDAEPVLRKAVTIYEALGRHGEERLARARVEWTRAQLEIGAPPVDCATVEDAWHRLERMAHPDAVAVAYASAVAATCRLRRDPGDRDARQWRDQARTVLSQSSRRAVLEKTYVGAGPP</sequence>
<evidence type="ECO:0000256" key="2">
    <source>
        <dbReference type="ARBA" id="ARBA00022741"/>
    </source>
</evidence>
<dbReference type="InterPro" id="IPR017441">
    <property type="entry name" value="Protein_kinase_ATP_BS"/>
</dbReference>
<evidence type="ECO:0000256" key="6">
    <source>
        <dbReference type="SAM" id="Phobius"/>
    </source>
</evidence>
<keyword evidence="6" id="KW-1133">Transmembrane helix</keyword>
<dbReference type="SMART" id="SM00220">
    <property type="entry name" value="S_TKc"/>
    <property type="match status" value="1"/>
</dbReference>
<keyword evidence="4 5" id="KW-0067">ATP-binding</keyword>
<evidence type="ECO:0000313" key="8">
    <source>
        <dbReference type="EMBL" id="UXI68122.1"/>
    </source>
</evidence>
<keyword evidence="1" id="KW-0808">Transferase</keyword>
<dbReference type="PROSITE" id="PS00107">
    <property type="entry name" value="PROTEIN_KINASE_ATP"/>
    <property type="match status" value="1"/>
</dbReference>
<feature type="domain" description="Protein kinase" evidence="7">
    <location>
        <begin position="90"/>
        <end position="385"/>
    </location>
</feature>
<evidence type="ECO:0000259" key="7">
    <source>
        <dbReference type="PROSITE" id="PS50011"/>
    </source>
</evidence>
<dbReference type="Pfam" id="PF13424">
    <property type="entry name" value="TPR_12"/>
    <property type="match status" value="2"/>
</dbReference>
<keyword evidence="3 8" id="KW-0418">Kinase</keyword>
<dbReference type="PROSITE" id="PS00108">
    <property type="entry name" value="PROTEIN_KINASE_ST"/>
    <property type="match status" value="1"/>
</dbReference>
<keyword evidence="6" id="KW-0812">Transmembrane</keyword>
<keyword evidence="9" id="KW-1185">Reference proteome</keyword>
<feature type="binding site" evidence="5">
    <location>
        <position position="121"/>
    </location>
    <ligand>
        <name>ATP</name>
        <dbReference type="ChEBI" id="CHEBI:30616"/>
    </ligand>
</feature>
<name>A0ABY6BF29_9GAMM</name>
<keyword evidence="6" id="KW-0472">Membrane</keyword>
<dbReference type="PANTHER" id="PTHR43289">
    <property type="entry name" value="MITOGEN-ACTIVATED PROTEIN KINASE KINASE KINASE 20-RELATED"/>
    <property type="match status" value="1"/>
</dbReference>
<evidence type="ECO:0000256" key="3">
    <source>
        <dbReference type="ARBA" id="ARBA00022777"/>
    </source>
</evidence>
<dbReference type="Gene3D" id="3.30.200.20">
    <property type="entry name" value="Phosphorylase Kinase, domain 1"/>
    <property type="match status" value="1"/>
</dbReference>
<dbReference type="InterPro" id="IPR011990">
    <property type="entry name" value="TPR-like_helical_dom_sf"/>
</dbReference>
<evidence type="ECO:0000256" key="5">
    <source>
        <dbReference type="PROSITE-ProRule" id="PRU10141"/>
    </source>
</evidence>
<reference evidence="8" key="1">
    <citation type="submission" date="2022-09" db="EMBL/GenBank/DDBJ databases">
        <title>Tahibacter sp. nov., isolated from a fresh water.</title>
        <authorList>
            <person name="Baek J.H."/>
            <person name="Lee J.K."/>
            <person name="Kim J.M."/>
            <person name="Jeon C.O."/>
        </authorList>
    </citation>
    <scope>NUCLEOTIDE SEQUENCE</scope>
    <source>
        <strain evidence="8">W38</strain>
    </source>
</reference>
<dbReference type="EMBL" id="CP104694">
    <property type="protein sequence ID" value="UXI68122.1"/>
    <property type="molecule type" value="Genomic_DNA"/>
</dbReference>
<keyword evidence="2 5" id="KW-0547">Nucleotide-binding</keyword>
<dbReference type="SUPFAM" id="SSF56112">
    <property type="entry name" value="Protein kinase-like (PK-like)"/>
    <property type="match status" value="1"/>
</dbReference>
<feature type="transmembrane region" description="Helical" evidence="6">
    <location>
        <begin position="403"/>
        <end position="425"/>
    </location>
</feature>
<dbReference type="CDD" id="cd14014">
    <property type="entry name" value="STKc_PknB_like"/>
    <property type="match status" value="1"/>
</dbReference>
<dbReference type="GO" id="GO:0016301">
    <property type="term" value="F:kinase activity"/>
    <property type="evidence" value="ECO:0007669"/>
    <property type="project" value="UniProtKB-KW"/>
</dbReference>
<dbReference type="RefSeq" id="WP_261695084.1">
    <property type="nucleotide sequence ID" value="NZ_CP104694.1"/>
</dbReference>
<dbReference type="InterPro" id="IPR000719">
    <property type="entry name" value="Prot_kinase_dom"/>
</dbReference>
<dbReference type="PANTHER" id="PTHR43289:SF34">
    <property type="entry name" value="SERINE_THREONINE-PROTEIN KINASE YBDM-RELATED"/>
    <property type="match status" value="1"/>
</dbReference>
<dbReference type="Gene3D" id="1.10.510.10">
    <property type="entry name" value="Transferase(Phosphotransferase) domain 1"/>
    <property type="match status" value="1"/>
</dbReference>
<dbReference type="Pfam" id="PF00069">
    <property type="entry name" value="Pkinase"/>
    <property type="match status" value="1"/>
</dbReference>
<dbReference type="SUPFAM" id="SSF48452">
    <property type="entry name" value="TPR-like"/>
    <property type="match status" value="2"/>
</dbReference>
<accession>A0ABY6BF29</accession>
<protein>
    <submittedName>
        <fullName evidence="8">Serine/threonine-protein kinase</fullName>
    </submittedName>
</protein>
<dbReference type="PROSITE" id="PS50011">
    <property type="entry name" value="PROTEIN_KINASE_DOM"/>
    <property type="match status" value="1"/>
</dbReference>
<evidence type="ECO:0000256" key="4">
    <source>
        <dbReference type="ARBA" id="ARBA00022840"/>
    </source>
</evidence>
<dbReference type="Gene3D" id="1.25.40.10">
    <property type="entry name" value="Tetratricopeptide repeat domain"/>
    <property type="match status" value="2"/>
</dbReference>
<proteinExistence type="predicted"/>